<evidence type="ECO:0000313" key="10">
    <source>
        <dbReference type="EMBL" id="ANY73327.1"/>
    </source>
</evidence>
<comment type="similarity">
    <text evidence="9">Belongs to the KdpA family.</text>
</comment>
<organism evidence="10">
    <name type="scientific">Paenibacillus ihbetae</name>
    <dbReference type="NCBI Taxonomy" id="1870820"/>
    <lineage>
        <taxon>Bacteria</taxon>
        <taxon>Bacillati</taxon>
        <taxon>Bacillota</taxon>
        <taxon>Bacilli</taxon>
        <taxon>Bacillales</taxon>
        <taxon>Paenibacillaceae</taxon>
        <taxon>Paenibacillus</taxon>
    </lineage>
</organism>
<protein>
    <recommendedName>
        <fullName evidence="9">Potassium-transporting ATPase potassium-binding subunit</fullName>
    </recommendedName>
    <alternativeName>
        <fullName evidence="9">ATP phosphohydrolase [potassium-transporting] A chain</fullName>
    </alternativeName>
    <alternativeName>
        <fullName evidence="9">Potassium-binding and translocating subunit A</fullName>
    </alternativeName>
    <alternativeName>
        <fullName evidence="9">Potassium-translocating ATPase A chain</fullName>
    </alternativeName>
</protein>
<keyword evidence="4 9" id="KW-0812">Transmembrane</keyword>
<feature type="transmembrane region" description="Helical" evidence="9">
    <location>
        <begin position="525"/>
        <end position="549"/>
    </location>
</feature>
<evidence type="ECO:0000256" key="5">
    <source>
        <dbReference type="ARBA" id="ARBA00022958"/>
    </source>
</evidence>
<keyword evidence="1 9" id="KW-0813">Transport</keyword>
<dbReference type="NCBIfam" id="TIGR00680">
    <property type="entry name" value="kdpA"/>
    <property type="match status" value="1"/>
</dbReference>
<dbReference type="AlphaFoldDB" id="A0A1B2E0B3"/>
<dbReference type="EMBL" id="CP016809">
    <property type="protein sequence ID" value="ANY73327.1"/>
    <property type="molecule type" value="Genomic_DNA"/>
</dbReference>
<reference evidence="10" key="1">
    <citation type="submission" date="2016-08" db="EMBL/GenBank/DDBJ databases">
        <title>Complete Genome Seqeunce of Paenibacillus sp. nov. IHBB 9852 from high altitute lake of Indian trans-Himalayas.</title>
        <authorList>
            <person name="Kiran S."/>
            <person name="Swarnkar M.K."/>
            <person name="Rana A."/>
            <person name="Tewari R."/>
            <person name="Gulati A."/>
        </authorList>
    </citation>
    <scope>NUCLEOTIDE SEQUENCE [LARGE SCALE GENOMIC DNA]</scope>
    <source>
        <strain evidence="10">IHBB 9852</strain>
    </source>
</reference>
<evidence type="ECO:0000256" key="7">
    <source>
        <dbReference type="ARBA" id="ARBA00023065"/>
    </source>
</evidence>
<keyword evidence="7 9" id="KW-0406">Ion transport</keyword>
<feature type="transmembrane region" description="Helical" evidence="9">
    <location>
        <begin position="377"/>
        <end position="396"/>
    </location>
</feature>
<dbReference type="Pfam" id="PF03814">
    <property type="entry name" value="KdpA"/>
    <property type="match status" value="1"/>
</dbReference>
<dbReference type="RefSeq" id="WP_099477789.1">
    <property type="nucleotide sequence ID" value="NZ_CP016809.1"/>
</dbReference>
<feature type="transmembrane region" description="Helical" evidence="9">
    <location>
        <begin position="281"/>
        <end position="301"/>
    </location>
</feature>
<evidence type="ECO:0000256" key="4">
    <source>
        <dbReference type="ARBA" id="ARBA00022692"/>
    </source>
</evidence>
<feature type="transmembrane region" description="Helical" evidence="9">
    <location>
        <begin position="177"/>
        <end position="194"/>
    </location>
</feature>
<feature type="transmembrane region" description="Helical" evidence="9">
    <location>
        <begin position="62"/>
        <end position="82"/>
    </location>
</feature>
<proteinExistence type="inferred from homology"/>
<dbReference type="HAMAP" id="MF_00275">
    <property type="entry name" value="KdpA"/>
    <property type="match status" value="1"/>
</dbReference>
<dbReference type="InterPro" id="IPR004623">
    <property type="entry name" value="KdpA"/>
</dbReference>
<keyword evidence="6 9" id="KW-1133">Transmembrane helix</keyword>
<evidence type="ECO:0000256" key="6">
    <source>
        <dbReference type="ARBA" id="ARBA00022989"/>
    </source>
</evidence>
<accession>A0A1B2E0B3</accession>
<dbReference type="GO" id="GO:0005886">
    <property type="term" value="C:plasma membrane"/>
    <property type="evidence" value="ECO:0007669"/>
    <property type="project" value="UniProtKB-SubCell"/>
</dbReference>
<feature type="transmembrane region" description="Helical" evidence="9">
    <location>
        <begin position="131"/>
        <end position="156"/>
    </location>
</feature>
<evidence type="ECO:0000256" key="8">
    <source>
        <dbReference type="ARBA" id="ARBA00023136"/>
    </source>
</evidence>
<dbReference type="PANTHER" id="PTHR30607:SF2">
    <property type="entry name" value="POTASSIUM-TRANSPORTING ATPASE POTASSIUM-BINDING SUBUNIT"/>
    <property type="match status" value="1"/>
</dbReference>
<feature type="transmembrane region" description="Helical" evidence="9">
    <location>
        <begin position="253"/>
        <end position="274"/>
    </location>
</feature>
<keyword evidence="5 9" id="KW-0630">Potassium</keyword>
<keyword evidence="2 9" id="KW-1003">Cell membrane</keyword>
<keyword evidence="3 9" id="KW-0633">Potassium transport</keyword>
<evidence type="ECO:0000256" key="2">
    <source>
        <dbReference type="ARBA" id="ARBA00022475"/>
    </source>
</evidence>
<name>A0A1B2E0B3_9BACL</name>
<evidence type="ECO:0000256" key="1">
    <source>
        <dbReference type="ARBA" id="ARBA00022448"/>
    </source>
</evidence>
<comment type="subcellular location">
    <subcellularLocation>
        <location evidence="9">Cell membrane</location>
        <topology evidence="9">Multi-pass membrane protein</topology>
    </subcellularLocation>
</comment>
<keyword evidence="8 9" id="KW-0472">Membrane</keyword>
<comment type="function">
    <text evidence="9">Part of the high-affinity ATP-driven potassium transport (or Kdp) system, which catalyzes the hydrolysis of ATP coupled with the electrogenic transport of potassium into the cytoplasm. This subunit binds the extracellular potassium ions and delivers the ions to the membrane domain of KdpB through an intramembrane tunnel.</text>
</comment>
<gene>
    <name evidence="9" type="primary">kdpA</name>
    <name evidence="10" type="ORF">BBD41_12460</name>
</gene>
<comment type="subunit">
    <text evidence="9">The system is composed of three essential subunits: KdpA, KdpB and KdpC.</text>
</comment>
<dbReference type="PANTHER" id="PTHR30607">
    <property type="entry name" value="POTASSIUM-TRANSPORTING ATPASE A CHAIN"/>
    <property type="match status" value="1"/>
</dbReference>
<dbReference type="GO" id="GO:0030955">
    <property type="term" value="F:potassium ion binding"/>
    <property type="evidence" value="ECO:0007669"/>
    <property type="project" value="UniProtKB-UniRule"/>
</dbReference>
<dbReference type="GO" id="GO:0008556">
    <property type="term" value="F:P-type potassium transmembrane transporter activity"/>
    <property type="evidence" value="ECO:0007669"/>
    <property type="project" value="InterPro"/>
</dbReference>
<dbReference type="PIRSF" id="PIRSF001294">
    <property type="entry name" value="K_ATPaseA"/>
    <property type="match status" value="1"/>
</dbReference>
<dbReference type="KEGG" id="pib:BBD41_12460"/>
<feature type="transmembrane region" description="Helical" evidence="9">
    <location>
        <begin position="480"/>
        <end position="504"/>
    </location>
</feature>
<feature type="transmembrane region" description="Helical" evidence="9">
    <location>
        <begin position="416"/>
        <end position="437"/>
    </location>
</feature>
<evidence type="ECO:0000256" key="9">
    <source>
        <dbReference type="HAMAP-Rule" id="MF_00275"/>
    </source>
</evidence>
<sequence>MGIVQIAVVILVLLLLVKPLGTYLYLVFRNEPGGTDKWFSWAERPIFALIGLKERKGMSWKGYAISFLLTNIILVGAGYAILRFQHVLPWNPNGIENMEPTLSLNTIISFMTNTNLQHYSGESGLSYFSQMAVIIMMMFTSAATGLCVAIAFIRAVTMKGATVGNFFEDFVKAMTRVFIPAAFLIAMLLVALQVPQTLKPTISVTTLSGSEQQIAVGPVAALESIKHLGTNGGGYMGANSAHPFENPSPLTNVIEILCMWSFGAALAYTFGLFAKSRKQGWIVFSVMMTLFIGFLTLNYAAESSGNPALNRLGIDASQGSMEGKEVRFGIPQSSLFTTVTTAATTGSVNNMHDTLTPLGGITPLALMMLNSVFGGKGVGLMNMLMYAILAVFLAGLMVGRTPEFLGRKIEAKEMKLIAVVILVHPFIILAPTALALMTGAGQSGITNAGFHGISQVLYEYTSSAANNGSGFEGLADNTPFWNVTTGLVMLLGRYISMIALLAVGGSLLRKQRVPETPGTFRTDNGLFAGILIAVVLIIGALTFLPVLVLGPVAEHLTIR</sequence>
<evidence type="ECO:0000256" key="3">
    <source>
        <dbReference type="ARBA" id="ARBA00022538"/>
    </source>
</evidence>
<feature type="transmembrane region" description="Helical" evidence="9">
    <location>
        <begin position="6"/>
        <end position="28"/>
    </location>
</feature>